<accession>A0A1I7ZMB0</accession>
<dbReference type="PROSITE" id="PS50157">
    <property type="entry name" value="ZINC_FINGER_C2H2_2"/>
    <property type="match status" value="1"/>
</dbReference>
<keyword evidence="4" id="KW-1185">Reference proteome</keyword>
<evidence type="ECO:0000313" key="4">
    <source>
        <dbReference type="Proteomes" id="UP000095287"/>
    </source>
</evidence>
<keyword evidence="1" id="KW-0479">Metal-binding</keyword>
<feature type="region of interest" description="Disordered" evidence="2">
    <location>
        <begin position="78"/>
        <end position="106"/>
    </location>
</feature>
<dbReference type="AlphaFoldDB" id="A0A1I7ZMB0"/>
<organism evidence="4 5">
    <name type="scientific">Steinernema glaseri</name>
    <dbReference type="NCBI Taxonomy" id="37863"/>
    <lineage>
        <taxon>Eukaryota</taxon>
        <taxon>Metazoa</taxon>
        <taxon>Ecdysozoa</taxon>
        <taxon>Nematoda</taxon>
        <taxon>Chromadorea</taxon>
        <taxon>Rhabditida</taxon>
        <taxon>Tylenchina</taxon>
        <taxon>Panagrolaimomorpha</taxon>
        <taxon>Strongyloidoidea</taxon>
        <taxon>Steinernematidae</taxon>
        <taxon>Steinernema</taxon>
    </lineage>
</organism>
<sequence>MSPQSVSVVIEKTPLQMWLEKRAVPEYFHCFDCGREFRHECDYDEHLYVHQFLDICFQIQEVEDMRLELEAIRMRATKRKEEKKGLNGNVSDSDKSSDDSSTDSDE</sequence>
<feature type="domain" description="C2H2-type" evidence="3">
    <location>
        <begin position="28"/>
        <end position="50"/>
    </location>
</feature>
<reference evidence="5" key="1">
    <citation type="submission" date="2016-11" db="UniProtKB">
        <authorList>
            <consortium name="WormBaseParasite"/>
        </authorList>
    </citation>
    <scope>IDENTIFICATION</scope>
</reference>
<dbReference type="PROSITE" id="PS00028">
    <property type="entry name" value="ZINC_FINGER_C2H2_1"/>
    <property type="match status" value="1"/>
</dbReference>
<evidence type="ECO:0000313" key="5">
    <source>
        <dbReference type="WBParaSite" id="L893_g27886.t1"/>
    </source>
</evidence>
<evidence type="ECO:0000256" key="2">
    <source>
        <dbReference type="SAM" id="MobiDB-lite"/>
    </source>
</evidence>
<protein>
    <submittedName>
        <fullName evidence="5">C2H2-type domain-containing protein</fullName>
    </submittedName>
</protein>
<evidence type="ECO:0000259" key="3">
    <source>
        <dbReference type="PROSITE" id="PS50157"/>
    </source>
</evidence>
<proteinExistence type="predicted"/>
<evidence type="ECO:0000256" key="1">
    <source>
        <dbReference type="PROSITE-ProRule" id="PRU00042"/>
    </source>
</evidence>
<keyword evidence="1" id="KW-0862">Zinc</keyword>
<dbReference type="InterPro" id="IPR013087">
    <property type="entry name" value="Znf_C2H2_type"/>
</dbReference>
<dbReference type="Proteomes" id="UP000095287">
    <property type="component" value="Unplaced"/>
</dbReference>
<dbReference type="GO" id="GO:0008270">
    <property type="term" value="F:zinc ion binding"/>
    <property type="evidence" value="ECO:0007669"/>
    <property type="project" value="UniProtKB-KW"/>
</dbReference>
<keyword evidence="1" id="KW-0863">Zinc-finger</keyword>
<dbReference type="WBParaSite" id="L893_g27886.t1">
    <property type="protein sequence ID" value="L893_g27886.t1"/>
    <property type="gene ID" value="L893_g27886"/>
</dbReference>
<name>A0A1I7ZMB0_9BILA</name>